<dbReference type="EMBL" id="KD288785">
    <property type="protein sequence ID" value="EMS45265.1"/>
    <property type="molecule type" value="Genomic_DNA"/>
</dbReference>
<protein>
    <submittedName>
        <fullName evidence="1">Uncharacterized protein</fullName>
    </submittedName>
</protein>
<proteinExistence type="predicted"/>
<reference evidence="1" key="1">
    <citation type="journal article" date="2013" name="Nature">
        <title>Draft genome of the wheat A-genome progenitor Triticum urartu.</title>
        <authorList>
            <person name="Ling H.Q."/>
            <person name="Zhao S."/>
            <person name="Liu D."/>
            <person name="Wang J."/>
            <person name="Sun H."/>
            <person name="Zhang C."/>
            <person name="Fan H."/>
            <person name="Li D."/>
            <person name="Dong L."/>
            <person name="Tao Y."/>
            <person name="Gao C."/>
            <person name="Wu H."/>
            <person name="Li Y."/>
            <person name="Cui Y."/>
            <person name="Guo X."/>
            <person name="Zheng S."/>
            <person name="Wang B."/>
            <person name="Yu K."/>
            <person name="Liang Q."/>
            <person name="Yang W."/>
            <person name="Lou X."/>
            <person name="Chen J."/>
            <person name="Feng M."/>
            <person name="Jian J."/>
            <person name="Zhang X."/>
            <person name="Luo G."/>
            <person name="Jiang Y."/>
            <person name="Liu J."/>
            <person name="Wang Z."/>
            <person name="Sha Y."/>
            <person name="Zhang B."/>
            <person name="Wu H."/>
            <person name="Tang D."/>
            <person name="Shen Q."/>
            <person name="Xue P."/>
            <person name="Zou S."/>
            <person name="Wang X."/>
            <person name="Liu X."/>
            <person name="Wang F."/>
            <person name="Yang Y."/>
            <person name="An X."/>
            <person name="Dong Z."/>
            <person name="Zhang K."/>
            <person name="Zhang X."/>
            <person name="Luo M.C."/>
            <person name="Dvorak J."/>
            <person name="Tong Y."/>
            <person name="Wang J."/>
            <person name="Yang H."/>
            <person name="Li Z."/>
            <person name="Wang D."/>
            <person name="Zhang A."/>
            <person name="Wang J."/>
        </authorList>
    </citation>
    <scope>NUCLEOTIDE SEQUENCE</scope>
</reference>
<sequence>MDITKATKLGRLKKFHSDHLDMFLPPDIDIHREEFVSTSCSIFNVVAPSSTSHINGDDDPHFWVESSGRKGCRKSLSTSLKWPRLIDVKMNLSEFQKDQRRRYHLEGKDYNDCKGDEDVDP</sequence>
<accession>M7YYX3</accession>
<organism evidence="1">
    <name type="scientific">Triticum urartu</name>
    <name type="common">Red wild einkorn</name>
    <name type="synonym">Crithodium urartu</name>
    <dbReference type="NCBI Taxonomy" id="4572"/>
    <lineage>
        <taxon>Eukaryota</taxon>
        <taxon>Viridiplantae</taxon>
        <taxon>Streptophyta</taxon>
        <taxon>Embryophyta</taxon>
        <taxon>Tracheophyta</taxon>
        <taxon>Spermatophyta</taxon>
        <taxon>Magnoliopsida</taxon>
        <taxon>Liliopsida</taxon>
        <taxon>Poales</taxon>
        <taxon>Poaceae</taxon>
        <taxon>BOP clade</taxon>
        <taxon>Pooideae</taxon>
        <taxon>Triticodae</taxon>
        <taxon>Triticeae</taxon>
        <taxon>Triticinae</taxon>
        <taxon>Triticum</taxon>
    </lineage>
</organism>
<gene>
    <name evidence="1" type="ORF">TRIUR3_07921</name>
</gene>
<dbReference type="OMA" id="YNDCKGD"/>
<name>M7YYX3_TRIUA</name>
<evidence type="ECO:0000313" key="1">
    <source>
        <dbReference type="EMBL" id="EMS45265.1"/>
    </source>
</evidence>
<dbReference type="AlphaFoldDB" id="M7YYX3"/>